<organism evidence="2 3">
    <name type="scientific">Rhodovastum atsumiense</name>
    <dbReference type="NCBI Taxonomy" id="504468"/>
    <lineage>
        <taxon>Bacteria</taxon>
        <taxon>Pseudomonadati</taxon>
        <taxon>Pseudomonadota</taxon>
        <taxon>Alphaproteobacteria</taxon>
        <taxon>Acetobacterales</taxon>
        <taxon>Acetobacteraceae</taxon>
        <taxon>Rhodovastum</taxon>
    </lineage>
</organism>
<evidence type="ECO:0000259" key="1">
    <source>
        <dbReference type="Pfam" id="PF19802"/>
    </source>
</evidence>
<comment type="caution">
    <text evidence="2">The sequence shown here is derived from an EMBL/GenBank/DDBJ whole genome shotgun (WGS) entry which is preliminary data.</text>
</comment>
<evidence type="ECO:0000313" key="3">
    <source>
        <dbReference type="Proteomes" id="UP000325255"/>
    </source>
</evidence>
<keyword evidence="3" id="KW-1185">Reference proteome</keyword>
<name>A0A5M6IY41_9PROT</name>
<dbReference type="Pfam" id="PF19802">
    <property type="entry name" value="DUF6285"/>
    <property type="match status" value="1"/>
</dbReference>
<reference evidence="2 3" key="1">
    <citation type="submission" date="2019-09" db="EMBL/GenBank/DDBJ databases">
        <title>Genome sequence of Rhodovastum atsumiense, a diverse member of the Acetobacteraceae family of non-sulfur purple photosynthetic bacteria.</title>
        <authorList>
            <person name="Meyer T."/>
            <person name="Kyndt J."/>
        </authorList>
    </citation>
    <scope>NUCLEOTIDE SEQUENCE [LARGE SCALE GENOMIC DNA]</scope>
    <source>
        <strain evidence="2 3">DSM 21279</strain>
    </source>
</reference>
<dbReference type="InterPro" id="IPR046252">
    <property type="entry name" value="DUF6285"/>
</dbReference>
<protein>
    <submittedName>
        <fullName evidence="2">Acyl-CoA dehydrogenase</fullName>
    </submittedName>
</protein>
<feature type="domain" description="DUF6285" evidence="1">
    <location>
        <begin position="28"/>
        <end position="109"/>
    </location>
</feature>
<dbReference type="AlphaFoldDB" id="A0A5M6IY41"/>
<sequence>MTWDGTELPHAPDLLETARRTLLDEIVPRLSGDARFKALMAANAMAIAARAARLGTTDLAPLLARLGNPASLCRDIRAGRCDPGTPMYEETASALLRLAEARCRISAPKALG</sequence>
<proteinExistence type="predicted"/>
<dbReference type="EMBL" id="VWPK01000007">
    <property type="protein sequence ID" value="KAA5613191.1"/>
    <property type="molecule type" value="Genomic_DNA"/>
</dbReference>
<gene>
    <name evidence="2" type="ORF">F1189_05715</name>
</gene>
<accession>A0A5M6IY41</accession>
<dbReference type="OrthoDB" id="7282228at2"/>
<dbReference type="RefSeq" id="WP_150039674.1">
    <property type="nucleotide sequence ID" value="NZ_OW485601.1"/>
</dbReference>
<evidence type="ECO:0000313" key="2">
    <source>
        <dbReference type="EMBL" id="KAA5613191.1"/>
    </source>
</evidence>
<dbReference type="Proteomes" id="UP000325255">
    <property type="component" value="Unassembled WGS sequence"/>
</dbReference>